<reference evidence="3" key="1">
    <citation type="journal article" date="2016" name="Nature">
        <title>Genome evolution in the allotetraploid frog Xenopus laevis.</title>
        <authorList>
            <person name="Session A.M."/>
            <person name="Uno Y."/>
            <person name="Kwon T."/>
            <person name="Chapman J.A."/>
            <person name="Toyoda A."/>
            <person name="Takahashi S."/>
            <person name="Fukui A."/>
            <person name="Hikosaka A."/>
            <person name="Suzuki A."/>
            <person name="Kondo M."/>
            <person name="van Heeringen S.J."/>
            <person name="Quigley I."/>
            <person name="Heinz S."/>
            <person name="Ogino H."/>
            <person name="Ochi H."/>
            <person name="Hellsten U."/>
            <person name="Lyons J.B."/>
            <person name="Simakov O."/>
            <person name="Putnam N."/>
            <person name="Stites J."/>
            <person name="Kuroki Y."/>
            <person name="Tanaka T."/>
            <person name="Michiue T."/>
            <person name="Watanabe M."/>
            <person name="Bogdanovic O."/>
            <person name="Lister R."/>
            <person name="Georgiou G."/>
            <person name="Paranjpe S.S."/>
            <person name="van Kruijsbergen I."/>
            <person name="Shu S."/>
            <person name="Carlson J."/>
            <person name="Kinoshita T."/>
            <person name="Ohta Y."/>
            <person name="Mawaribuchi S."/>
            <person name="Jenkins J."/>
            <person name="Grimwood J."/>
            <person name="Schmutz J."/>
            <person name="Mitros T."/>
            <person name="Mozaffari S.V."/>
            <person name="Suzuki Y."/>
            <person name="Haramoto Y."/>
            <person name="Yamamoto T.S."/>
            <person name="Takagi C."/>
            <person name="Heald R."/>
            <person name="Miller K."/>
            <person name="Haudenschild C."/>
            <person name="Kitzman J."/>
            <person name="Nakayama T."/>
            <person name="Izutsu Y."/>
            <person name="Robert J."/>
            <person name="Fortriede J."/>
            <person name="Burns K."/>
            <person name="Lotay V."/>
            <person name="Karimi K."/>
            <person name="Yasuoka Y."/>
            <person name="Dichmann D.S."/>
            <person name="Flajnik M.F."/>
            <person name="Houston D.W."/>
            <person name="Shendure J."/>
            <person name="DuPasquier L."/>
            <person name="Vize P.D."/>
            <person name="Zorn A.M."/>
            <person name="Ito M."/>
            <person name="Marcotte E.M."/>
            <person name="Wallingford J.B."/>
            <person name="Ito Y."/>
            <person name="Asashima M."/>
            <person name="Ueno N."/>
            <person name="Matsuda Y."/>
            <person name="Veenstra G.J."/>
            <person name="Fujiyama A."/>
            <person name="Harland R.M."/>
            <person name="Taira M."/>
            <person name="Rokhsar D.S."/>
        </authorList>
    </citation>
    <scope>NUCLEOTIDE SEQUENCE [LARGE SCALE GENOMIC DNA]</scope>
    <source>
        <strain evidence="3">J</strain>
    </source>
</reference>
<accession>A0A974BVZ5</accession>
<organism evidence="2 3">
    <name type="scientific">Xenopus laevis</name>
    <name type="common">African clawed frog</name>
    <dbReference type="NCBI Taxonomy" id="8355"/>
    <lineage>
        <taxon>Eukaryota</taxon>
        <taxon>Metazoa</taxon>
        <taxon>Chordata</taxon>
        <taxon>Craniata</taxon>
        <taxon>Vertebrata</taxon>
        <taxon>Euteleostomi</taxon>
        <taxon>Amphibia</taxon>
        <taxon>Batrachia</taxon>
        <taxon>Anura</taxon>
        <taxon>Pipoidea</taxon>
        <taxon>Pipidae</taxon>
        <taxon>Xenopodinae</taxon>
        <taxon>Xenopus</taxon>
        <taxon>Xenopus</taxon>
    </lineage>
</organism>
<dbReference type="EMBL" id="CM004483">
    <property type="protein sequence ID" value="OCT61647.1"/>
    <property type="molecule type" value="Genomic_DNA"/>
</dbReference>
<dbReference type="AlphaFoldDB" id="A0A974BVZ5"/>
<gene>
    <name evidence="2" type="ORF">XELAEV_18047676mg</name>
</gene>
<evidence type="ECO:0000256" key="1">
    <source>
        <dbReference type="SAM" id="MobiDB-lite"/>
    </source>
</evidence>
<evidence type="ECO:0000313" key="3">
    <source>
        <dbReference type="Proteomes" id="UP000694892"/>
    </source>
</evidence>
<feature type="region of interest" description="Disordered" evidence="1">
    <location>
        <begin position="177"/>
        <end position="248"/>
    </location>
</feature>
<proteinExistence type="predicted"/>
<name>A0A974BVZ5_XENLA</name>
<dbReference type="Proteomes" id="UP000694892">
    <property type="component" value="Chromosome 9_10S"/>
</dbReference>
<feature type="compositionally biased region" description="Low complexity" evidence="1">
    <location>
        <begin position="223"/>
        <end position="237"/>
    </location>
</feature>
<evidence type="ECO:0000313" key="2">
    <source>
        <dbReference type="EMBL" id="OCT61647.1"/>
    </source>
</evidence>
<protein>
    <submittedName>
        <fullName evidence="2">Uncharacterized protein</fullName>
    </submittedName>
</protein>
<sequence length="376" mass="43656">MASFLSNPGYFSKWQAEAEQLFKETIEPAKVSDSNLAMDTIFKNLKQGMIKQTKLWWEVTTLDKYLGHSIVPRGLRIKLSPAEHLIKEGFLDKWHNILTNCSLNLMRLIKETEEGELGLINIEVENHLKLVQEHRENEAFTRFESELQGNIDKLASELKVRKWKKINRDRTDFATGHVYSTEHPTSDSDLSDGVSQPDRGPFKSNRAPFYQNRNNNLAPQPLPSTSLITPTSSTSSSFLEQRHMEGPAKNRLRDRKRWGYSRRYNRKLLLRKHFYKADTQKQWSAEEKRALHDMCELLEDNIRDRSEMKGPFTNLRPKSTFTPPNSTCTKVETFIEGCTRDLKILHDNSRDMKAHKGSNLTLKERQGLISWALFSF</sequence>